<evidence type="ECO:0000313" key="4">
    <source>
        <dbReference type="Proteomes" id="UP000437862"/>
    </source>
</evidence>
<reference evidence="2 3" key="1">
    <citation type="journal article" date="2015" name="Stand. Genomic Sci.">
        <title>Genomic Encyclopedia of Bacterial and Archaeal Type Strains, Phase III: the genomes of soil and plant-associated and newly described type strains.</title>
        <authorList>
            <person name="Whitman W.B."/>
            <person name="Woyke T."/>
            <person name="Klenk H.P."/>
            <person name="Zhou Y."/>
            <person name="Lilburn T.G."/>
            <person name="Beck B.J."/>
            <person name="De Vos P."/>
            <person name="Vandamme P."/>
            <person name="Eisen J.A."/>
            <person name="Garrity G."/>
            <person name="Hugenholtz P."/>
            <person name="Kyrpides N.C."/>
        </authorList>
    </citation>
    <scope>NUCLEOTIDE SEQUENCE [LARGE SCALE GENOMIC DNA]</scope>
    <source>
        <strain evidence="2 3">CGMCC 1.10685</strain>
    </source>
</reference>
<evidence type="ECO:0000313" key="3">
    <source>
        <dbReference type="Proteomes" id="UP000315112"/>
    </source>
</evidence>
<dbReference type="EMBL" id="CP046904">
    <property type="protein sequence ID" value="QGZ41548.1"/>
    <property type="molecule type" value="Genomic_DNA"/>
</dbReference>
<dbReference type="EMBL" id="VLKW01000001">
    <property type="protein sequence ID" value="TWI51523.1"/>
    <property type="molecule type" value="Genomic_DNA"/>
</dbReference>
<protein>
    <submittedName>
        <fullName evidence="2">Uncharacterized protein</fullName>
    </submittedName>
</protein>
<organism evidence="2 3">
    <name type="scientific">Pseudoduganella flava</name>
    <dbReference type="NCBI Taxonomy" id="871742"/>
    <lineage>
        <taxon>Bacteria</taxon>
        <taxon>Pseudomonadati</taxon>
        <taxon>Pseudomonadota</taxon>
        <taxon>Betaproteobacteria</taxon>
        <taxon>Burkholderiales</taxon>
        <taxon>Oxalobacteraceae</taxon>
        <taxon>Telluria group</taxon>
        <taxon>Pseudoduganella</taxon>
    </lineage>
</organism>
<gene>
    <name evidence="1" type="ORF">GO485_22485</name>
    <name evidence="2" type="ORF">IP92_00510</name>
</gene>
<reference evidence="1 4" key="3">
    <citation type="submission" date="2019-12" db="EMBL/GenBank/DDBJ databases">
        <title>Draft Genome Sequences of Six Type Strains of the Genus Massilia.</title>
        <authorList>
            <person name="Miess H."/>
            <person name="Frediansyah A."/>
            <person name="Goeker M."/>
            <person name="Gross H."/>
        </authorList>
    </citation>
    <scope>NUCLEOTIDE SEQUENCE [LARGE SCALE GENOMIC DNA]</scope>
    <source>
        <strain evidence="1 4">DSM 26639</strain>
    </source>
</reference>
<evidence type="ECO:0000313" key="2">
    <source>
        <dbReference type="EMBL" id="TWI51523.1"/>
    </source>
</evidence>
<keyword evidence="4" id="KW-1185">Reference proteome</keyword>
<proteinExistence type="predicted"/>
<dbReference type="OrthoDB" id="8760098at2"/>
<accession>A0A562Q466</accession>
<name>A0A562Q466_9BURK</name>
<dbReference type="RefSeq" id="WP_145872934.1">
    <property type="nucleotide sequence ID" value="NZ_CP046904.1"/>
</dbReference>
<dbReference type="Proteomes" id="UP000437862">
    <property type="component" value="Chromosome"/>
</dbReference>
<reference evidence="2" key="2">
    <citation type="submission" date="2019-07" db="EMBL/GenBank/DDBJ databases">
        <authorList>
            <person name="Whitman W."/>
            <person name="Huntemann M."/>
            <person name="Clum A."/>
            <person name="Pillay M."/>
            <person name="Palaniappan K."/>
            <person name="Varghese N."/>
            <person name="Mikhailova N."/>
            <person name="Stamatis D."/>
            <person name="Reddy T."/>
            <person name="Daum C."/>
            <person name="Shapiro N."/>
            <person name="Ivanova N."/>
            <person name="Kyrpides N."/>
            <person name="Woyke T."/>
        </authorList>
    </citation>
    <scope>NUCLEOTIDE SEQUENCE</scope>
    <source>
        <strain evidence="2">CGMCC 1.10685</strain>
    </source>
</reference>
<dbReference type="Proteomes" id="UP000315112">
    <property type="component" value="Unassembled WGS sequence"/>
</dbReference>
<evidence type="ECO:0000313" key="1">
    <source>
        <dbReference type="EMBL" id="QGZ41548.1"/>
    </source>
</evidence>
<dbReference type="AlphaFoldDB" id="A0A562Q466"/>
<sequence length="774" mass="79358">MAIETPPPITPLDSPAPQRGDRATFFSRVDSFILWFVGAVSQYTALAANVFNNATEAFAAAVRSKDSAAEAKAAAETAAATTNASFFVPDRAYVRGDCAISNITYLTYRRRAGGGAALDPANDRDNWVLVTPNVTPVASATVNSGSDIVLVAGSAGNQVISMTERGRAVWLPKANAMQGMGGPVFVIRNDGGYAFGIRDSTGLLIAAVAPTGTAMLTLEDKSSEAGRWGVTGTCLEPGLLAAEHTFGATVGVSTSAPYYPEFVALDDFTSIHMVPLIAGGFGAVIVDYRGRTVSLPVTIDATLYAKPSRLFKVSATQALLFYATPSREGRAVLLTVKGASPSLSLAIGTSAIVPVAGYYSAWDGDDGTNAQRIEQLSPTLYFYAYASSTVSGLVSCFAMSVVDDKIVVGATAAVTSAGVAEAGGGASPTSYALSASSVLVLYQAYSSANGLLARVVTVNGPAEPACTIGPSCNVKKSVSNGSSYTPSYSVCMLTPERILLMSDAGSYASTFVIALNISGTTITAGTAVALAQFPVNFVSGSSQIGSPGDGRYTPRLYRLSPTQALLSLVGTEPLGDVSVPVSISAVVAYADGAVSIGPQSHRLFADGVLGGTGFVVPGGGLDFCTIMARPQPGTGAVYGYKVDSATNAVIAAGAAPLHGAQGVEGDDLHATRTSKGLYVIHGSGSANYAAARPNLLGLTAVSVYSTDAAAVPRYRGSIPVPELDNLAASGVGSRQRPRAVSANRIVTFGVGTRGMTSMSGARLRMLTIELCDLK</sequence>